<dbReference type="GO" id="GO:0003700">
    <property type="term" value="F:DNA-binding transcription factor activity"/>
    <property type="evidence" value="ECO:0007669"/>
    <property type="project" value="InterPro"/>
</dbReference>
<evidence type="ECO:0000256" key="1">
    <source>
        <dbReference type="ARBA" id="ARBA00008110"/>
    </source>
</evidence>
<sequence length="263" mass="28550">MAEDKIDAYLVLRSGGRVLVGRDRIRLLEAVAEHGSISKAAKATGISYKTAWEAVDAINNLLPTPAFVTRTSGRVGGAAEITDEGRRLISVFHRLEDQLTKISSLIAEEGLEDIGDALMWGTGFKISARNIFHAEVVNIRRWPVDVEVILKVSDDHAIHAIITNAATEQLGLVPGRKALAIVKAPFVRLVSPDDAAKLRRNLFRGSVIQRIDAEVHSEVHLDLGNGKTLVAVVQRHQIEDLGIVEGSEAAATFDPDHVIIAVD</sequence>
<evidence type="ECO:0000256" key="5">
    <source>
        <dbReference type="PIRNR" id="PIRNR005763"/>
    </source>
</evidence>
<dbReference type="PROSITE" id="PS51866">
    <property type="entry name" value="MOP"/>
    <property type="match status" value="2"/>
</dbReference>
<dbReference type="OrthoDB" id="9800709at2"/>
<dbReference type="RefSeq" id="WP_092685720.1">
    <property type="nucleotide sequence ID" value="NZ_FODT01000010.1"/>
</dbReference>
<proteinExistence type="inferred from homology"/>
<evidence type="ECO:0000313" key="7">
    <source>
        <dbReference type="EMBL" id="SEP21274.1"/>
    </source>
</evidence>
<dbReference type="GO" id="GO:0015689">
    <property type="term" value="P:molybdate ion transport"/>
    <property type="evidence" value="ECO:0007669"/>
    <property type="project" value="UniProtKB-UniRule"/>
</dbReference>
<dbReference type="Gene3D" id="2.40.50.100">
    <property type="match status" value="2"/>
</dbReference>
<dbReference type="InterPro" id="IPR051815">
    <property type="entry name" value="Molybdate_resp_trans_reg"/>
</dbReference>
<evidence type="ECO:0000259" key="6">
    <source>
        <dbReference type="PROSITE" id="PS51866"/>
    </source>
</evidence>
<accession>A0A1H8W119</accession>
<evidence type="ECO:0000256" key="4">
    <source>
        <dbReference type="ARBA" id="ARBA00022737"/>
    </source>
</evidence>
<dbReference type="InterPro" id="IPR000847">
    <property type="entry name" value="LysR_HTH_N"/>
</dbReference>
<protein>
    <submittedName>
        <fullName evidence="7">Transcriptional regulator, ModE family</fullName>
    </submittedName>
</protein>
<dbReference type="InterPro" id="IPR036390">
    <property type="entry name" value="WH_DNA-bd_sf"/>
</dbReference>
<dbReference type="SUPFAM" id="SSF50331">
    <property type="entry name" value="MOP-like"/>
    <property type="match status" value="2"/>
</dbReference>
<organism evidence="7 8">
    <name type="scientific">Rhodopseudomonas pseudopalustris</name>
    <dbReference type="NCBI Taxonomy" id="1513892"/>
    <lineage>
        <taxon>Bacteria</taxon>
        <taxon>Pseudomonadati</taxon>
        <taxon>Pseudomonadota</taxon>
        <taxon>Alphaproteobacteria</taxon>
        <taxon>Hyphomicrobiales</taxon>
        <taxon>Nitrobacteraceae</taxon>
        <taxon>Rhodopseudomonas</taxon>
    </lineage>
</organism>
<dbReference type="Gene3D" id="1.10.10.10">
    <property type="entry name" value="Winged helix-like DNA-binding domain superfamily/Winged helix DNA-binding domain"/>
    <property type="match status" value="1"/>
</dbReference>
<keyword evidence="8" id="KW-1185">Reference proteome</keyword>
<keyword evidence="2 5" id="KW-0813">Transport</keyword>
<gene>
    <name evidence="7" type="ORF">SAMN05444123_110107</name>
</gene>
<dbReference type="NCBIfam" id="TIGR00638">
    <property type="entry name" value="Mop"/>
    <property type="match status" value="1"/>
</dbReference>
<keyword evidence="3 5" id="KW-0500">Molybdenum</keyword>
<dbReference type="InterPro" id="IPR004606">
    <property type="entry name" value="Mop_domain"/>
</dbReference>
<dbReference type="AlphaFoldDB" id="A0A1H8W119"/>
<dbReference type="InterPro" id="IPR005116">
    <property type="entry name" value="Transp-assoc_OB_typ1"/>
</dbReference>
<dbReference type="InterPro" id="IPR008995">
    <property type="entry name" value="Mo/tungstate-bd_C_term_dom"/>
</dbReference>
<dbReference type="PIRSF" id="PIRSF005763">
    <property type="entry name" value="Txn_reg_ModE"/>
    <property type="match status" value="1"/>
</dbReference>
<evidence type="ECO:0000256" key="2">
    <source>
        <dbReference type="ARBA" id="ARBA00022448"/>
    </source>
</evidence>
<dbReference type="SUPFAM" id="SSF46785">
    <property type="entry name" value="Winged helix' DNA-binding domain"/>
    <property type="match status" value="1"/>
</dbReference>
<dbReference type="GO" id="GO:0030151">
    <property type="term" value="F:molybdenum ion binding"/>
    <property type="evidence" value="ECO:0007669"/>
    <property type="project" value="UniProtKB-UniRule"/>
</dbReference>
<feature type="domain" description="Mop" evidence="6">
    <location>
        <begin position="196"/>
        <end position="262"/>
    </location>
</feature>
<comment type="similarity">
    <text evidence="1 5">Belongs to the ModE family.</text>
</comment>
<dbReference type="EMBL" id="FODT01000010">
    <property type="protein sequence ID" value="SEP21274.1"/>
    <property type="molecule type" value="Genomic_DNA"/>
</dbReference>
<reference evidence="8" key="1">
    <citation type="submission" date="2016-10" db="EMBL/GenBank/DDBJ databases">
        <authorList>
            <person name="Varghese N."/>
            <person name="Submissions S."/>
        </authorList>
    </citation>
    <scope>NUCLEOTIDE SEQUENCE [LARGE SCALE GENOMIC DNA]</scope>
    <source>
        <strain evidence="8">DSM 123</strain>
    </source>
</reference>
<dbReference type="Proteomes" id="UP000199615">
    <property type="component" value="Unassembled WGS sequence"/>
</dbReference>
<evidence type="ECO:0000313" key="8">
    <source>
        <dbReference type="Proteomes" id="UP000199615"/>
    </source>
</evidence>
<keyword evidence="4" id="KW-0677">Repeat</keyword>
<dbReference type="PANTHER" id="PTHR30432:SF1">
    <property type="entry name" value="DNA-BINDING TRANSCRIPTIONAL DUAL REGULATOR MODE"/>
    <property type="match status" value="1"/>
</dbReference>
<dbReference type="Pfam" id="PF00126">
    <property type="entry name" value="HTH_1"/>
    <property type="match status" value="1"/>
</dbReference>
<dbReference type="InterPro" id="IPR016462">
    <property type="entry name" value="ModE"/>
</dbReference>
<dbReference type="InterPro" id="IPR036388">
    <property type="entry name" value="WH-like_DNA-bd_sf"/>
</dbReference>
<dbReference type="Pfam" id="PF03459">
    <property type="entry name" value="TOBE"/>
    <property type="match status" value="2"/>
</dbReference>
<feature type="domain" description="Mop" evidence="6">
    <location>
        <begin position="125"/>
        <end position="191"/>
    </location>
</feature>
<evidence type="ECO:0000256" key="3">
    <source>
        <dbReference type="ARBA" id="ARBA00022505"/>
    </source>
</evidence>
<dbReference type="PANTHER" id="PTHR30432">
    <property type="entry name" value="TRANSCRIPTIONAL REGULATOR MODE"/>
    <property type="match status" value="1"/>
</dbReference>
<name>A0A1H8W119_9BRAD</name>